<dbReference type="SUPFAM" id="SSF56574">
    <property type="entry name" value="Serpins"/>
    <property type="match status" value="1"/>
</dbReference>
<proteinExistence type="inferred from homology"/>
<feature type="chain" id="PRO_5025677575" description="Serpin domain-containing protein" evidence="4">
    <location>
        <begin position="26"/>
        <end position="405"/>
    </location>
</feature>
<feature type="domain" description="Serpin" evidence="5">
    <location>
        <begin position="45"/>
        <end position="402"/>
    </location>
</feature>
<evidence type="ECO:0000256" key="2">
    <source>
        <dbReference type="ARBA" id="ARBA00022900"/>
    </source>
</evidence>
<dbReference type="Pfam" id="PF00079">
    <property type="entry name" value="Serpin"/>
    <property type="match status" value="1"/>
</dbReference>
<evidence type="ECO:0000256" key="3">
    <source>
        <dbReference type="RuleBase" id="RU000411"/>
    </source>
</evidence>
<dbReference type="AlphaFoldDB" id="A0A6A5DYA6"/>
<evidence type="ECO:0000256" key="4">
    <source>
        <dbReference type="SAM" id="SignalP"/>
    </source>
</evidence>
<keyword evidence="4" id="KW-0732">Signal</keyword>
<feature type="signal peptide" evidence="4">
    <location>
        <begin position="1"/>
        <end position="25"/>
    </location>
</feature>
<evidence type="ECO:0000313" key="6">
    <source>
        <dbReference type="EMBL" id="KAF1374886.1"/>
    </source>
</evidence>
<keyword evidence="2" id="KW-0722">Serine protease inhibitor</keyword>
<dbReference type="InterPro" id="IPR023796">
    <property type="entry name" value="Serpin_dom"/>
</dbReference>
<gene>
    <name evidence="6" type="ORF">PFLUV_G00233710</name>
</gene>
<keyword evidence="7" id="KW-1185">Reference proteome</keyword>
<dbReference type="FunFam" id="2.30.39.10:FF:000035">
    <property type="entry name" value="Serine protease inhibitor (serpin) 16"/>
    <property type="match status" value="1"/>
</dbReference>
<keyword evidence="1" id="KW-0646">Protease inhibitor</keyword>
<dbReference type="PROSITE" id="PS00284">
    <property type="entry name" value="SERPIN"/>
    <property type="match status" value="1"/>
</dbReference>
<dbReference type="GO" id="GO:0030195">
    <property type="term" value="P:negative regulation of blood coagulation"/>
    <property type="evidence" value="ECO:0007669"/>
    <property type="project" value="UniProtKB-ARBA"/>
</dbReference>
<dbReference type="GO" id="GO:0007596">
    <property type="term" value="P:blood coagulation"/>
    <property type="evidence" value="ECO:0007669"/>
    <property type="project" value="InterPro"/>
</dbReference>
<organism evidence="6 7">
    <name type="scientific">Perca fluviatilis</name>
    <name type="common">European perch</name>
    <dbReference type="NCBI Taxonomy" id="8168"/>
    <lineage>
        <taxon>Eukaryota</taxon>
        <taxon>Metazoa</taxon>
        <taxon>Chordata</taxon>
        <taxon>Craniata</taxon>
        <taxon>Vertebrata</taxon>
        <taxon>Euteleostomi</taxon>
        <taxon>Actinopterygii</taxon>
        <taxon>Neopterygii</taxon>
        <taxon>Teleostei</taxon>
        <taxon>Neoteleostei</taxon>
        <taxon>Acanthomorphata</taxon>
        <taxon>Eupercaria</taxon>
        <taxon>Perciformes</taxon>
        <taxon>Percoidei</taxon>
        <taxon>Percidae</taxon>
        <taxon>Percinae</taxon>
        <taxon>Perca</taxon>
    </lineage>
</organism>
<dbReference type="InterPro" id="IPR042178">
    <property type="entry name" value="Serpin_sf_1"/>
</dbReference>
<dbReference type="InterPro" id="IPR000215">
    <property type="entry name" value="Serpin_fam"/>
</dbReference>
<reference evidence="6 7" key="1">
    <citation type="submission" date="2019-06" db="EMBL/GenBank/DDBJ databases">
        <title>A chromosome-scale genome assembly of the European perch, Perca fluviatilis.</title>
        <authorList>
            <person name="Roques C."/>
            <person name="Zahm M."/>
            <person name="Cabau C."/>
            <person name="Klopp C."/>
            <person name="Bouchez O."/>
            <person name="Donnadieu C."/>
            <person name="Kuhl H."/>
            <person name="Gislard M."/>
            <person name="Guendouz S."/>
            <person name="Journot L."/>
            <person name="Haffray P."/>
            <person name="Bestin A."/>
            <person name="Morvezen R."/>
            <person name="Feron R."/>
            <person name="Wen M."/>
            <person name="Jouanno E."/>
            <person name="Herpin A."/>
            <person name="Schartl M."/>
            <person name="Postlethwait J."/>
            <person name="Schaerlinger B."/>
            <person name="Chardard D."/>
            <person name="Lecocq T."/>
            <person name="Poncet C."/>
            <person name="Jaffrelo L."/>
            <person name="Lampietro C."/>
            <person name="Guiguen Y."/>
        </authorList>
    </citation>
    <scope>NUCLEOTIDE SEQUENCE [LARGE SCALE GENOMIC DNA]</scope>
    <source>
        <tissue evidence="6">Blood</tissue>
    </source>
</reference>
<dbReference type="PANTHER" id="PTHR11461">
    <property type="entry name" value="SERINE PROTEASE INHIBITOR, SERPIN"/>
    <property type="match status" value="1"/>
</dbReference>
<accession>A0A6A5DYA6</accession>
<dbReference type="InterPro" id="IPR036186">
    <property type="entry name" value="Serpin_sf"/>
</dbReference>
<dbReference type="GO" id="GO:0045861">
    <property type="term" value="P:negative regulation of proteolysis"/>
    <property type="evidence" value="ECO:0007669"/>
    <property type="project" value="UniProtKB-ARBA"/>
</dbReference>
<dbReference type="GO" id="GO:0004867">
    <property type="term" value="F:serine-type endopeptidase inhibitor activity"/>
    <property type="evidence" value="ECO:0007669"/>
    <property type="project" value="UniProtKB-KW"/>
</dbReference>
<sequence length="405" mass="46267">MAVHKMKMGFMFIVTYMCFLAPVHQAHLPSATISDLSFKNMDFAMNLYRNISSYHDKNIFFSPLSISTSFAALLMASDGVTHEEILKGLNLEELERAEQPELIPTLFQLLHEGIVQNGSLKLDQGMALFMRQQFAVKEIFKGQIKRFFDADIKSVDFADTKGSIRFINEYIKHKTENKVTEMISTLDATTQLMMINTIFFQGAWQMPFNPNLTENAPFYIDNYNIVQVPMMFLEDKFYSMEDVPLGARVLKLPYQEGVSMLILLPNKGMDYTVIDDGITAERFLSWIKKLQKIKLEVNMPKFKMEESYSMHNILPDMGMASIFNNHANLTKLSKEEGLKVSEVLHKAVIEVDETGTTAAAATTTGIIAYSLPRTFTVNRPFFFFIYHEDTNCILFMGRVIDPTTN</sequence>
<dbReference type="InterPro" id="IPR033835">
    <property type="entry name" value="PZI_serpin_dom"/>
</dbReference>
<comment type="caution">
    <text evidence="6">The sequence shown here is derived from an EMBL/GenBank/DDBJ whole genome shotgun (WGS) entry which is preliminary data.</text>
</comment>
<dbReference type="Gene3D" id="2.30.39.10">
    <property type="entry name" value="Alpha-1-antitrypsin, domain 1"/>
    <property type="match status" value="1"/>
</dbReference>
<dbReference type="InterPro" id="IPR042185">
    <property type="entry name" value="Serpin_sf_2"/>
</dbReference>
<dbReference type="Gene3D" id="3.30.497.10">
    <property type="entry name" value="Antithrombin, subunit I, domain 2"/>
    <property type="match status" value="1"/>
</dbReference>
<dbReference type="Proteomes" id="UP000465112">
    <property type="component" value="Chromosome 20"/>
</dbReference>
<name>A0A6A5DYA6_PERFL</name>
<dbReference type="InterPro" id="IPR023795">
    <property type="entry name" value="Serpin_CS"/>
</dbReference>
<protein>
    <recommendedName>
        <fullName evidence="5">Serpin domain-containing protein</fullName>
    </recommendedName>
</protein>
<dbReference type="CDD" id="cd02055">
    <property type="entry name" value="serpinA10_PZI"/>
    <property type="match status" value="1"/>
</dbReference>
<evidence type="ECO:0000259" key="5">
    <source>
        <dbReference type="SMART" id="SM00093"/>
    </source>
</evidence>
<dbReference type="OrthoDB" id="10063692at2759"/>
<dbReference type="PANTHER" id="PTHR11461:SF191">
    <property type="entry name" value="PROTEIN Z-DEPENDENT PROTEASE INHIBITOR"/>
    <property type="match status" value="1"/>
</dbReference>
<dbReference type="PRINTS" id="PR00780">
    <property type="entry name" value="LEUSERPINII"/>
</dbReference>
<evidence type="ECO:0000313" key="7">
    <source>
        <dbReference type="Proteomes" id="UP000465112"/>
    </source>
</evidence>
<evidence type="ECO:0000256" key="1">
    <source>
        <dbReference type="ARBA" id="ARBA00022690"/>
    </source>
</evidence>
<comment type="similarity">
    <text evidence="3">Belongs to the serpin family.</text>
</comment>
<dbReference type="GO" id="GO:0005615">
    <property type="term" value="C:extracellular space"/>
    <property type="evidence" value="ECO:0007669"/>
    <property type="project" value="InterPro"/>
</dbReference>
<dbReference type="EMBL" id="VHII01000020">
    <property type="protein sequence ID" value="KAF1374886.1"/>
    <property type="molecule type" value="Genomic_DNA"/>
</dbReference>
<dbReference type="SMART" id="SM00093">
    <property type="entry name" value="SERPIN"/>
    <property type="match status" value="1"/>
</dbReference>
<dbReference type="FunFam" id="3.30.497.10:FF:000001">
    <property type="entry name" value="Serine protease inhibitor"/>
    <property type="match status" value="1"/>
</dbReference>